<gene>
    <name evidence="3" type="ORF">BO222_05375</name>
</gene>
<dbReference type="Pfam" id="PF12710">
    <property type="entry name" value="HAD"/>
    <property type="match status" value="1"/>
</dbReference>
<comment type="caution">
    <text evidence="3">The sequence shown here is derived from an EMBL/GenBank/DDBJ whole genome shotgun (WGS) entry which is preliminary data.</text>
</comment>
<evidence type="ECO:0000313" key="4">
    <source>
        <dbReference type="Proteomes" id="UP000186341"/>
    </source>
</evidence>
<dbReference type="RefSeq" id="WP_075819080.1">
    <property type="nucleotide sequence ID" value="NZ_CAPNHH010000088.1"/>
</dbReference>
<reference evidence="3 4" key="1">
    <citation type="submission" date="2016-11" db="EMBL/GenBank/DDBJ databases">
        <title>Description of two novel members of the family Erysipelotrichaceae: Ileibacterium lipovorans gen. nov., sp. nov. and Dubosiella newyorkensis, gen. nov., sp. nov.</title>
        <authorList>
            <person name="Cox L.M."/>
            <person name="Sohn J."/>
            <person name="Tyrrell K.L."/>
            <person name="Citron D.M."/>
            <person name="Lawson P.A."/>
            <person name="Patel N.B."/>
            <person name="Iizumi T."/>
            <person name="Perez-Perez G.I."/>
            <person name="Goldstein E.J."/>
            <person name="Blaser M.J."/>
        </authorList>
    </citation>
    <scope>NUCLEOTIDE SEQUENCE [LARGE SCALE GENOMIC DNA]</scope>
    <source>
        <strain evidence="3 4">NYU-BL-A3</strain>
    </source>
</reference>
<dbReference type="GeneID" id="82202643"/>
<keyword evidence="2" id="KW-0732">Signal</keyword>
<evidence type="ECO:0008006" key="5">
    <source>
        <dbReference type="Google" id="ProtNLM"/>
    </source>
</evidence>
<dbReference type="EMBL" id="MPJW01000112">
    <property type="protein sequence ID" value="OLU40267.1"/>
    <property type="molecule type" value="Genomic_DNA"/>
</dbReference>
<dbReference type="OrthoDB" id="9799365at2"/>
<evidence type="ECO:0000256" key="2">
    <source>
        <dbReference type="SAM" id="SignalP"/>
    </source>
</evidence>
<dbReference type="InterPro" id="IPR036412">
    <property type="entry name" value="HAD-like_sf"/>
</dbReference>
<dbReference type="AlphaFoldDB" id="A0A1U7NGH9"/>
<keyword evidence="4" id="KW-1185">Reference proteome</keyword>
<evidence type="ECO:0000256" key="1">
    <source>
        <dbReference type="ARBA" id="ARBA00009184"/>
    </source>
</evidence>
<proteinExistence type="inferred from homology"/>
<feature type="signal peptide" evidence="2">
    <location>
        <begin position="1"/>
        <end position="24"/>
    </location>
</feature>
<organism evidence="3 4">
    <name type="scientific">Ileibacterium valens</name>
    <dbReference type="NCBI Taxonomy" id="1862668"/>
    <lineage>
        <taxon>Bacteria</taxon>
        <taxon>Bacillati</taxon>
        <taxon>Bacillota</taxon>
        <taxon>Erysipelotrichia</taxon>
        <taxon>Erysipelotrichales</taxon>
        <taxon>Erysipelotrichaceae</taxon>
        <taxon>Ileibacterium</taxon>
    </lineage>
</organism>
<feature type="chain" id="PRO_5038436267" description="Haloacid dehalogenase-like hydrolase" evidence="2">
    <location>
        <begin position="25"/>
        <end position="370"/>
    </location>
</feature>
<dbReference type="InterPro" id="IPR023214">
    <property type="entry name" value="HAD_sf"/>
</dbReference>
<dbReference type="PROSITE" id="PS51257">
    <property type="entry name" value="PROKAR_LIPOPROTEIN"/>
    <property type="match status" value="1"/>
</dbReference>
<accession>A0A1U7NGH9</accession>
<dbReference type="Gene3D" id="3.40.50.1000">
    <property type="entry name" value="HAD superfamily/HAD-like"/>
    <property type="match status" value="1"/>
</dbReference>
<comment type="similarity">
    <text evidence="1">Belongs to the HAD-like hydrolase superfamily. SerB family.</text>
</comment>
<dbReference type="Proteomes" id="UP000186341">
    <property type="component" value="Unassembled WGS sequence"/>
</dbReference>
<dbReference type="PANTHER" id="PTHR43344">
    <property type="entry name" value="PHOSPHOSERINE PHOSPHATASE"/>
    <property type="match status" value="1"/>
</dbReference>
<evidence type="ECO:0000313" key="3">
    <source>
        <dbReference type="EMBL" id="OLU40267.1"/>
    </source>
</evidence>
<dbReference type="SUPFAM" id="SSF56784">
    <property type="entry name" value="HAD-like"/>
    <property type="match status" value="1"/>
</dbReference>
<sequence>MFRFKFISKTMSALVVLSTLTTLCGCQTAPSANKTNNKETKTAAANDFGYWKADSKPKEVLTEFVENAVNPDSEGYIPVENRIAVFDMDGTLLSETNPYYFEWMMFFNRVLNDDTYTAPEEIKTFVTDVAMPAVYAGDVSDEIDAQFSQYQAKVYEGMSLDDYYDYVQDVFMNLPADGQENMTYGESFFMPMRNVVDYLQDNDFEVYVVSGADRYTTRAAVTKELGIPANHVIGSDTDVKGSKQSDEDEDGEFYTWQSGEEVVRTADLKKKNLKTNKVTAINREIGIQPVLAFGNSSGDESMALYTINDNEYPAEAFLILCDDETRDHGNKEKAASTKEMADKDGFNTISMEQDWTTIYPEEAKITDKSK</sequence>
<dbReference type="InterPro" id="IPR050582">
    <property type="entry name" value="HAD-like_SerB"/>
</dbReference>
<protein>
    <recommendedName>
        <fullName evidence="5">Haloacid dehalogenase-like hydrolase</fullName>
    </recommendedName>
</protein>
<name>A0A1U7NGH9_9FIRM</name>